<name>A0A8J4M1N9_9BACL</name>
<dbReference type="RefSeq" id="WP_213410670.1">
    <property type="nucleotide sequence ID" value="NZ_BOVK01000012.1"/>
</dbReference>
<feature type="domain" description="B3/B4 tRNA-binding" evidence="1">
    <location>
        <begin position="65"/>
        <end position="219"/>
    </location>
</feature>
<protein>
    <recommendedName>
        <fullName evidence="1">B3/B4 tRNA-binding domain-containing protein</fullName>
    </recommendedName>
</protein>
<evidence type="ECO:0000259" key="1">
    <source>
        <dbReference type="SMART" id="SM00873"/>
    </source>
</evidence>
<evidence type="ECO:0000313" key="2">
    <source>
        <dbReference type="EMBL" id="GIQ68047.1"/>
    </source>
</evidence>
<dbReference type="Gene3D" id="3.50.40.10">
    <property type="entry name" value="Phenylalanyl-trna Synthetase, Chain B, domain 3"/>
    <property type="match status" value="1"/>
</dbReference>
<dbReference type="Pfam" id="PF03483">
    <property type="entry name" value="B3_4"/>
    <property type="match status" value="1"/>
</dbReference>
<proteinExistence type="predicted"/>
<keyword evidence="3" id="KW-1185">Reference proteome</keyword>
<dbReference type="Proteomes" id="UP000677918">
    <property type="component" value="Unassembled WGS sequence"/>
</dbReference>
<dbReference type="AlphaFoldDB" id="A0A8J4M1N9"/>
<dbReference type="PANTHER" id="PTHR39209:SF2">
    <property type="entry name" value="CYTOPLASMIC PROTEIN"/>
    <property type="match status" value="1"/>
</dbReference>
<organism evidence="2 3">
    <name type="scientific">Xylanibacillus composti</name>
    <dbReference type="NCBI Taxonomy" id="1572762"/>
    <lineage>
        <taxon>Bacteria</taxon>
        <taxon>Bacillati</taxon>
        <taxon>Bacillota</taxon>
        <taxon>Bacilli</taxon>
        <taxon>Bacillales</taxon>
        <taxon>Paenibacillaceae</taxon>
        <taxon>Xylanibacillus</taxon>
    </lineage>
</organism>
<dbReference type="InterPro" id="IPR020825">
    <property type="entry name" value="Phe-tRNA_synthase-like_B3/B4"/>
</dbReference>
<accession>A0A8J4M1N9</accession>
<dbReference type="PANTHER" id="PTHR39209">
    <property type="match status" value="1"/>
</dbReference>
<dbReference type="SMART" id="SM00873">
    <property type="entry name" value="B3_4"/>
    <property type="match status" value="1"/>
</dbReference>
<gene>
    <name evidence="2" type="ORF">XYCOK13_08710</name>
</gene>
<reference evidence="2" key="1">
    <citation type="submission" date="2021-04" db="EMBL/GenBank/DDBJ databases">
        <title>Draft genome sequence of Xylanibacillus composti strain K13.</title>
        <authorList>
            <person name="Uke A."/>
            <person name="Chhe C."/>
            <person name="Baramee S."/>
            <person name="Kosugi A."/>
        </authorList>
    </citation>
    <scope>NUCLEOTIDE SEQUENCE</scope>
    <source>
        <strain evidence="2">K13</strain>
    </source>
</reference>
<dbReference type="EMBL" id="BOVK01000012">
    <property type="protein sequence ID" value="GIQ68047.1"/>
    <property type="molecule type" value="Genomic_DNA"/>
</dbReference>
<dbReference type="SUPFAM" id="SSF56037">
    <property type="entry name" value="PheT/TilS domain"/>
    <property type="match status" value="1"/>
</dbReference>
<dbReference type="GO" id="GO:0004826">
    <property type="term" value="F:phenylalanine-tRNA ligase activity"/>
    <property type="evidence" value="ECO:0007669"/>
    <property type="project" value="InterPro"/>
</dbReference>
<dbReference type="GO" id="GO:0003723">
    <property type="term" value="F:RNA binding"/>
    <property type="evidence" value="ECO:0007669"/>
    <property type="project" value="InterPro"/>
</dbReference>
<evidence type="ECO:0000313" key="3">
    <source>
        <dbReference type="Proteomes" id="UP000677918"/>
    </source>
</evidence>
<sequence>MIQTIPMSREAEQKLTGVKVMGAVLQLEPVPDKLRALSFEEEWKSLHERWRGKSKGEVAEDAHIAAYRQFYRQIGFNPNQTPPSVQNLIQRFLIKEALTRIPTVHPIVDAVNVAAVKGRIPLGIFDAACVKGPIRLAFTSGGEPFQPLGSGQMEALAEGVLVLADDEKVLSQFSYRDGEAQKITGETRHVWLLGCQVSEVEEAAVRAALDEAIAQLRRGYEIFMEEGVGNNGAR</sequence>
<dbReference type="InterPro" id="IPR005146">
    <property type="entry name" value="B3/B4_tRNA-bd"/>
</dbReference>
<comment type="caution">
    <text evidence="2">The sequence shown here is derived from an EMBL/GenBank/DDBJ whole genome shotgun (WGS) entry which is preliminary data.</text>
</comment>